<evidence type="ECO:0000256" key="1">
    <source>
        <dbReference type="SAM" id="MobiDB-lite"/>
    </source>
</evidence>
<reference evidence="2" key="1">
    <citation type="submission" date="2021-05" db="EMBL/GenBank/DDBJ databases">
        <authorList>
            <person name="Arsene-Ploetze F."/>
        </authorList>
    </citation>
    <scope>NUCLEOTIDE SEQUENCE</scope>
    <source>
        <strain evidence="2">DSM 42138</strain>
    </source>
</reference>
<organism evidence="2 3">
    <name type="scientific">Actinacidiphila cocklensis</name>
    <dbReference type="NCBI Taxonomy" id="887465"/>
    <lineage>
        <taxon>Bacteria</taxon>
        <taxon>Bacillati</taxon>
        <taxon>Actinomycetota</taxon>
        <taxon>Actinomycetes</taxon>
        <taxon>Kitasatosporales</taxon>
        <taxon>Streptomycetaceae</taxon>
        <taxon>Actinacidiphila</taxon>
    </lineage>
</organism>
<gene>
    <name evidence="2" type="ORF">SCOCK_50150</name>
</gene>
<evidence type="ECO:0000313" key="2">
    <source>
        <dbReference type="EMBL" id="CAG6397101.1"/>
    </source>
</evidence>
<dbReference type="EMBL" id="CAJSLV010000081">
    <property type="protein sequence ID" value="CAG6397101.1"/>
    <property type="molecule type" value="Genomic_DNA"/>
</dbReference>
<name>A0A9W4DWA7_9ACTN</name>
<dbReference type="Proteomes" id="UP001152519">
    <property type="component" value="Unassembled WGS sequence"/>
</dbReference>
<evidence type="ECO:0000313" key="3">
    <source>
        <dbReference type="Proteomes" id="UP001152519"/>
    </source>
</evidence>
<comment type="caution">
    <text evidence="2">The sequence shown here is derived from an EMBL/GenBank/DDBJ whole genome shotgun (WGS) entry which is preliminary data.</text>
</comment>
<keyword evidence="3" id="KW-1185">Reference proteome</keyword>
<proteinExistence type="predicted"/>
<feature type="compositionally biased region" description="Basic and acidic residues" evidence="1">
    <location>
        <begin position="170"/>
        <end position="181"/>
    </location>
</feature>
<sequence>MRFTGASLGVAHFEHGSSWRTAAHEPRRPARSTPTACGEVAETMSAREYGRAAMTADLIAPAPGVRLFAPDVLAIIGQFSPESSHRHGTPGCGITSLPGGQGSTNVWLPVPLSTERRRHEIVRPRRRRRGLSLIRFDGHPRSGVLPGQDVHHGEHGEEEATPSPLVHVGVQDRERRAVPAG</sequence>
<accession>A0A9W4DWA7</accession>
<protein>
    <submittedName>
        <fullName evidence="2">Uncharacterized protein</fullName>
    </submittedName>
</protein>
<feature type="region of interest" description="Disordered" evidence="1">
    <location>
        <begin position="137"/>
        <end position="181"/>
    </location>
</feature>
<dbReference type="AlphaFoldDB" id="A0A9W4DWA7"/>